<protein>
    <submittedName>
        <fullName evidence="1">Uncharacterized protein</fullName>
    </submittedName>
</protein>
<evidence type="ECO:0000313" key="2">
    <source>
        <dbReference type="Proteomes" id="UP000001208"/>
    </source>
</evidence>
<organism evidence="1 2">
    <name type="scientific">Chloroherpeton thalassium (strain ATCC 35110 / GB-78)</name>
    <dbReference type="NCBI Taxonomy" id="517418"/>
    <lineage>
        <taxon>Bacteria</taxon>
        <taxon>Pseudomonadati</taxon>
        <taxon>Chlorobiota</taxon>
        <taxon>Chlorobiia</taxon>
        <taxon>Chlorobiales</taxon>
        <taxon>Chloroherpetonaceae</taxon>
        <taxon>Chloroherpeton</taxon>
    </lineage>
</organism>
<keyword evidence="2" id="KW-1185">Reference proteome</keyword>
<reference evidence="1 2" key="1">
    <citation type="submission" date="2008-06" db="EMBL/GenBank/DDBJ databases">
        <title>Complete sequence of Chloroherpeton thalassium ATCC 35110.</title>
        <authorList>
            <consortium name="US DOE Joint Genome Institute"/>
            <person name="Lucas S."/>
            <person name="Copeland A."/>
            <person name="Lapidus A."/>
            <person name="Glavina del Rio T."/>
            <person name="Dalin E."/>
            <person name="Tice H."/>
            <person name="Bruce D."/>
            <person name="Goodwin L."/>
            <person name="Pitluck S."/>
            <person name="Schmutz J."/>
            <person name="Larimer F."/>
            <person name="Land M."/>
            <person name="Hauser L."/>
            <person name="Kyrpides N."/>
            <person name="Mikhailova N."/>
            <person name="Liu Z."/>
            <person name="Li T."/>
            <person name="Zhao F."/>
            <person name="Overmann J."/>
            <person name="Bryant D.A."/>
            <person name="Richardson P."/>
        </authorList>
    </citation>
    <scope>NUCLEOTIDE SEQUENCE [LARGE SCALE GENOMIC DNA]</scope>
    <source>
        <strain evidence="2">ATCC 35110 / GB-78</strain>
    </source>
</reference>
<dbReference type="Proteomes" id="UP000001208">
    <property type="component" value="Chromosome"/>
</dbReference>
<dbReference type="KEGG" id="cts:Ctha_2335"/>
<proteinExistence type="predicted"/>
<gene>
    <name evidence="1" type="ordered locus">Ctha_2335</name>
</gene>
<dbReference type="AlphaFoldDB" id="B3QWM5"/>
<name>B3QWM5_CHLT3</name>
<dbReference type="STRING" id="517418.Ctha_2335"/>
<accession>B3QWM5</accession>
<dbReference type="EMBL" id="CP001100">
    <property type="protein sequence ID" value="ACF14785.1"/>
    <property type="molecule type" value="Genomic_DNA"/>
</dbReference>
<dbReference type="HOGENOM" id="CLU_2166495_0_0_10"/>
<evidence type="ECO:0000313" key="1">
    <source>
        <dbReference type="EMBL" id="ACF14785.1"/>
    </source>
</evidence>
<sequence length="110" mass="13123">MNLYFAFILSFILFIRRIKVRDNVGTCHGMSLRADEKELKDVQDKCRRPFFVFHSVHPLIMEIMFKTNAFHSVHPLIMEIMFKTNAFHSVHPLIMEILFEIIKMNLKILK</sequence>